<name>A0A9Q3D9V6_9BASI</name>
<organism evidence="1 2">
    <name type="scientific">Austropuccinia psidii MF-1</name>
    <dbReference type="NCBI Taxonomy" id="1389203"/>
    <lineage>
        <taxon>Eukaryota</taxon>
        <taxon>Fungi</taxon>
        <taxon>Dikarya</taxon>
        <taxon>Basidiomycota</taxon>
        <taxon>Pucciniomycotina</taxon>
        <taxon>Pucciniomycetes</taxon>
        <taxon>Pucciniales</taxon>
        <taxon>Sphaerophragmiaceae</taxon>
        <taxon>Austropuccinia</taxon>
    </lineage>
</organism>
<keyword evidence="2" id="KW-1185">Reference proteome</keyword>
<dbReference type="AlphaFoldDB" id="A0A9Q3D9V6"/>
<sequence>MQEPYRAADQSDHLLNNGSNFAEWVAGLNRVLCIAFNSKLLVNDNPLLLENQSPQENRAILHFINATIPPQFALYIGIIPARTSSKDFFDSIKARCCPKNCFQNLKVVCNLLSVLIENGAGHPQSNTTLILTLCRVFAMFKKLGVDPNELEGLLAQAACHAPPKVGQVAFNQLVMAAILAKGDKKPLLTFLGQVIINASQKNTDPDQRPSPFIYCVSEPLAPVIHPPHPCSPFFSKPVEQAGNVPRPPEHLFNKFGGSCFHCGRTGH</sequence>
<dbReference type="OrthoDB" id="2505547at2759"/>
<protein>
    <submittedName>
        <fullName evidence="1">Uncharacterized protein</fullName>
    </submittedName>
</protein>
<dbReference type="Proteomes" id="UP000765509">
    <property type="component" value="Unassembled WGS sequence"/>
</dbReference>
<evidence type="ECO:0000313" key="1">
    <source>
        <dbReference type="EMBL" id="MBW0496322.1"/>
    </source>
</evidence>
<accession>A0A9Q3D9V6</accession>
<proteinExistence type="predicted"/>
<comment type="caution">
    <text evidence="1">The sequence shown here is derived from an EMBL/GenBank/DDBJ whole genome shotgun (WGS) entry which is preliminary data.</text>
</comment>
<gene>
    <name evidence="1" type="ORF">O181_036037</name>
</gene>
<evidence type="ECO:0000313" key="2">
    <source>
        <dbReference type="Proteomes" id="UP000765509"/>
    </source>
</evidence>
<dbReference type="EMBL" id="AVOT02013556">
    <property type="protein sequence ID" value="MBW0496322.1"/>
    <property type="molecule type" value="Genomic_DNA"/>
</dbReference>
<reference evidence="1" key="1">
    <citation type="submission" date="2021-03" db="EMBL/GenBank/DDBJ databases">
        <title>Draft genome sequence of rust myrtle Austropuccinia psidii MF-1, a brazilian biotype.</title>
        <authorList>
            <person name="Quecine M.C."/>
            <person name="Pachon D.M.R."/>
            <person name="Bonatelli M.L."/>
            <person name="Correr F.H."/>
            <person name="Franceschini L.M."/>
            <person name="Leite T.F."/>
            <person name="Margarido G.R.A."/>
            <person name="Almeida C.A."/>
            <person name="Ferrarezi J.A."/>
            <person name="Labate C.A."/>
        </authorList>
    </citation>
    <scope>NUCLEOTIDE SEQUENCE</scope>
    <source>
        <strain evidence="1">MF-1</strain>
    </source>
</reference>